<dbReference type="Proteomes" id="UP001153269">
    <property type="component" value="Unassembled WGS sequence"/>
</dbReference>
<sequence>MRGPIRPTDGAQGRDRWGRVCVIKEQESGLGGDQQMERSNLPPPPPIPQRAEAGKHRNAKSRQSSDTICPSASYWSPERTRSAGNQDPRSVLWRTRSDRDNRLEDDEEEEEEEEEEPFEKQLDPRR</sequence>
<name>A0A9N7YV86_PLEPL</name>
<evidence type="ECO:0000313" key="3">
    <source>
        <dbReference type="Proteomes" id="UP001153269"/>
    </source>
</evidence>
<gene>
    <name evidence="2" type="ORF">PLEPLA_LOCUS27395</name>
</gene>
<feature type="compositionally biased region" description="Acidic residues" evidence="1">
    <location>
        <begin position="103"/>
        <end position="117"/>
    </location>
</feature>
<reference evidence="2" key="1">
    <citation type="submission" date="2020-03" db="EMBL/GenBank/DDBJ databases">
        <authorList>
            <person name="Weist P."/>
        </authorList>
    </citation>
    <scope>NUCLEOTIDE SEQUENCE</scope>
</reference>
<evidence type="ECO:0000313" key="2">
    <source>
        <dbReference type="EMBL" id="CAB1439615.1"/>
    </source>
</evidence>
<feature type="region of interest" description="Disordered" evidence="1">
    <location>
        <begin position="1"/>
        <end position="126"/>
    </location>
</feature>
<keyword evidence="3" id="KW-1185">Reference proteome</keyword>
<dbReference type="AlphaFoldDB" id="A0A9N7YV86"/>
<proteinExistence type="predicted"/>
<protein>
    <submittedName>
        <fullName evidence="2">Uncharacterized protein</fullName>
    </submittedName>
</protein>
<evidence type="ECO:0000256" key="1">
    <source>
        <dbReference type="SAM" id="MobiDB-lite"/>
    </source>
</evidence>
<comment type="caution">
    <text evidence="2">The sequence shown here is derived from an EMBL/GenBank/DDBJ whole genome shotgun (WGS) entry which is preliminary data.</text>
</comment>
<organism evidence="2 3">
    <name type="scientific">Pleuronectes platessa</name>
    <name type="common">European plaice</name>
    <dbReference type="NCBI Taxonomy" id="8262"/>
    <lineage>
        <taxon>Eukaryota</taxon>
        <taxon>Metazoa</taxon>
        <taxon>Chordata</taxon>
        <taxon>Craniata</taxon>
        <taxon>Vertebrata</taxon>
        <taxon>Euteleostomi</taxon>
        <taxon>Actinopterygii</taxon>
        <taxon>Neopterygii</taxon>
        <taxon>Teleostei</taxon>
        <taxon>Neoteleostei</taxon>
        <taxon>Acanthomorphata</taxon>
        <taxon>Carangaria</taxon>
        <taxon>Pleuronectiformes</taxon>
        <taxon>Pleuronectoidei</taxon>
        <taxon>Pleuronectidae</taxon>
        <taxon>Pleuronectes</taxon>
    </lineage>
</organism>
<feature type="compositionally biased region" description="Polar residues" evidence="1">
    <location>
        <begin position="61"/>
        <end position="74"/>
    </location>
</feature>
<feature type="compositionally biased region" description="Basic and acidic residues" evidence="1">
    <location>
        <begin position="12"/>
        <end position="27"/>
    </location>
</feature>
<dbReference type="EMBL" id="CADEAL010002311">
    <property type="protein sequence ID" value="CAB1439615.1"/>
    <property type="molecule type" value="Genomic_DNA"/>
</dbReference>
<accession>A0A9N7YV86</accession>